<feature type="region of interest" description="Disordered" evidence="5">
    <location>
        <begin position="183"/>
        <end position="206"/>
    </location>
</feature>
<dbReference type="PANTHER" id="PTHR12972:SF0">
    <property type="entry name" value="PROTEIN DOWNSTREAM NEIGHBOR OF SON"/>
    <property type="match status" value="1"/>
</dbReference>
<comment type="subcellular location">
    <subcellularLocation>
        <location evidence="1">Nucleus</location>
    </subcellularLocation>
</comment>
<dbReference type="GO" id="GO:0005634">
    <property type="term" value="C:nucleus"/>
    <property type="evidence" value="ECO:0007669"/>
    <property type="project" value="UniProtKB-SubCell"/>
</dbReference>
<protein>
    <submittedName>
        <fullName evidence="6">Uncharacterized protein</fullName>
    </submittedName>
</protein>
<feature type="region of interest" description="Disordered" evidence="5">
    <location>
        <begin position="1"/>
        <end position="56"/>
    </location>
</feature>
<feature type="compositionally biased region" description="Basic residues" evidence="5">
    <location>
        <begin position="22"/>
        <end position="34"/>
    </location>
</feature>
<evidence type="ECO:0000313" key="7">
    <source>
        <dbReference type="Proteomes" id="UP001140094"/>
    </source>
</evidence>
<evidence type="ECO:0000313" key="6">
    <source>
        <dbReference type="EMBL" id="KAJ2804886.1"/>
    </source>
</evidence>
<name>A0A9W8I1P1_9FUNG</name>
<dbReference type="OrthoDB" id="534063at2759"/>
<dbReference type="AlphaFoldDB" id="A0A9W8I1P1"/>
<keyword evidence="7" id="KW-1185">Reference proteome</keyword>
<dbReference type="EMBL" id="JANBUO010000350">
    <property type="protein sequence ID" value="KAJ2804886.1"/>
    <property type="molecule type" value="Genomic_DNA"/>
</dbReference>
<comment type="caution">
    <text evidence="6">The sequence shown here is derived from an EMBL/GenBank/DDBJ whole genome shotgun (WGS) entry which is preliminary data.</text>
</comment>
<keyword evidence="3" id="KW-0539">Nucleus</keyword>
<feature type="region of interest" description="Disordered" evidence="5">
    <location>
        <begin position="388"/>
        <end position="409"/>
    </location>
</feature>
<gene>
    <name evidence="6" type="ORF">H4R20_002324</name>
</gene>
<dbReference type="PANTHER" id="PTHR12972">
    <property type="entry name" value="DOWNSTREAM NEIGHBOR OF SON"/>
    <property type="match status" value="1"/>
</dbReference>
<evidence type="ECO:0000256" key="3">
    <source>
        <dbReference type="ARBA" id="ARBA00023242"/>
    </source>
</evidence>
<dbReference type="InterPro" id="IPR024861">
    <property type="entry name" value="Donson"/>
</dbReference>
<sequence>MAGSSLADLKKQQQQRRQQQLKQRRTSHGIKRKRDTPTIATDSIQKQQQQQQPKKLDAYFQRGGKAKAGSSIDAASAAIAKTAQSGNCPFAAAPHVLAENPFDIIADELELQQTADTVDNGDEGGDVVIVGDGYSDSDADFDDTKDCGGYMDNELLESDYERELDENDPSLYKLVTSDASMSLTSAVPNSSPSMMQVDDDDDDSGVPLSPKANHPTNAVAKMKGMANGQSSNAIGKARANKSAPTNALSFTRPPESLSLRTQVSVTSEVPLDKLEALNDEGSFLSLTSLCHSAGNNADASSHTRDPLTYIADALVYWEAVGKKFVDVPQTSNSKSTPVNSPGNTAEAQMRQAFSSLFRLQKEAPRKYPFIYLNIRDYVVLFKMIPASSKKKKQQQQQPDDDDSGPTKSEYKRVAVVSQSYLGLRRILHNEGVEFSLPLAPQVNSWSEIPDVTRKDSGPDTSHLQTTAVDKTWRSAMLIIGGANVNGLFSHLHSTQLESACLYSTGPFLNATMRRATLRFSSAISYENSSDGTDRIAKQLYKLDVNGVVFPSAWNSTLRALAALIGEREFGVSFKETQETAHLNMLVSKQGSAVAGKKSIMYTPHSALFTYS</sequence>
<keyword evidence="2" id="KW-0217">Developmental protein</keyword>
<evidence type="ECO:0000256" key="5">
    <source>
        <dbReference type="SAM" id="MobiDB-lite"/>
    </source>
</evidence>
<organism evidence="6 7">
    <name type="scientific">Coemansia guatemalensis</name>
    <dbReference type="NCBI Taxonomy" id="2761395"/>
    <lineage>
        <taxon>Eukaryota</taxon>
        <taxon>Fungi</taxon>
        <taxon>Fungi incertae sedis</taxon>
        <taxon>Zoopagomycota</taxon>
        <taxon>Kickxellomycotina</taxon>
        <taxon>Kickxellomycetes</taxon>
        <taxon>Kickxellales</taxon>
        <taxon>Kickxellaceae</taxon>
        <taxon>Coemansia</taxon>
    </lineage>
</organism>
<evidence type="ECO:0000256" key="1">
    <source>
        <dbReference type="ARBA" id="ARBA00004123"/>
    </source>
</evidence>
<comment type="similarity">
    <text evidence="4">Belongs to the DONSON family.</text>
</comment>
<evidence type="ECO:0000256" key="4">
    <source>
        <dbReference type="ARBA" id="ARBA00025806"/>
    </source>
</evidence>
<dbReference type="Proteomes" id="UP001140094">
    <property type="component" value="Unassembled WGS sequence"/>
</dbReference>
<proteinExistence type="inferred from homology"/>
<accession>A0A9W8I1P1</accession>
<dbReference type="GO" id="GO:0033260">
    <property type="term" value="P:nuclear DNA replication"/>
    <property type="evidence" value="ECO:0007669"/>
    <property type="project" value="TreeGrafter"/>
</dbReference>
<reference evidence="6" key="1">
    <citation type="submission" date="2022-07" db="EMBL/GenBank/DDBJ databases">
        <title>Phylogenomic reconstructions and comparative analyses of Kickxellomycotina fungi.</title>
        <authorList>
            <person name="Reynolds N.K."/>
            <person name="Stajich J.E."/>
            <person name="Barry K."/>
            <person name="Grigoriev I.V."/>
            <person name="Crous P."/>
            <person name="Smith M.E."/>
        </authorList>
    </citation>
    <scope>NUCLEOTIDE SEQUENCE</scope>
    <source>
        <strain evidence="6">NRRL 1565</strain>
    </source>
</reference>
<feature type="compositionally biased region" description="Polar residues" evidence="5">
    <location>
        <begin position="183"/>
        <end position="194"/>
    </location>
</feature>
<evidence type="ECO:0000256" key="2">
    <source>
        <dbReference type="ARBA" id="ARBA00022473"/>
    </source>
</evidence>